<dbReference type="InterPro" id="IPR001789">
    <property type="entry name" value="Sig_transdc_resp-reg_receiver"/>
</dbReference>
<feature type="region of interest" description="Disordered" evidence="17">
    <location>
        <begin position="1178"/>
        <end position="1200"/>
    </location>
</feature>
<dbReference type="Pfam" id="PF13426">
    <property type="entry name" value="PAS_9"/>
    <property type="match status" value="1"/>
</dbReference>
<dbReference type="SUPFAM" id="SSF52172">
    <property type="entry name" value="CheY-like"/>
    <property type="match status" value="2"/>
</dbReference>
<keyword evidence="10" id="KW-0067">ATP-binding</keyword>
<keyword evidence="6" id="KW-0808">Transferase</keyword>
<dbReference type="PROSITE" id="PS50109">
    <property type="entry name" value="HIS_KIN"/>
    <property type="match status" value="1"/>
</dbReference>
<evidence type="ECO:0000256" key="6">
    <source>
        <dbReference type="ARBA" id="ARBA00022679"/>
    </source>
</evidence>
<reference evidence="23 24" key="1">
    <citation type="submission" date="2021-03" db="EMBL/GenBank/DDBJ databases">
        <title>Thiomicrorhabdus sp.nov.,novel sulfur-oxidizing bacteria isolated from coastal sediment.</title>
        <authorList>
            <person name="Liu X."/>
        </authorList>
    </citation>
    <scope>NUCLEOTIDE SEQUENCE [LARGE SCALE GENOMIC DNA]</scope>
    <source>
        <strain evidence="23 24">6S2-11</strain>
    </source>
</reference>
<accession>A0ABS3Q7N3</accession>
<dbReference type="InterPro" id="IPR011006">
    <property type="entry name" value="CheY-like_superfamily"/>
</dbReference>
<keyword evidence="12" id="KW-0902">Two-component regulatory system</keyword>
<evidence type="ECO:0000256" key="11">
    <source>
        <dbReference type="ARBA" id="ARBA00022989"/>
    </source>
</evidence>
<evidence type="ECO:0000256" key="2">
    <source>
        <dbReference type="ARBA" id="ARBA00004651"/>
    </source>
</evidence>
<dbReference type="CDD" id="cd17546">
    <property type="entry name" value="REC_hyHK_CKI1_RcsC-like"/>
    <property type="match status" value="1"/>
</dbReference>
<feature type="modified residue" description="4-aspartylphosphate" evidence="15">
    <location>
        <position position="1103"/>
    </location>
</feature>
<dbReference type="CDD" id="cd00130">
    <property type="entry name" value="PAS"/>
    <property type="match status" value="1"/>
</dbReference>
<dbReference type="SUPFAM" id="SSF55874">
    <property type="entry name" value="ATPase domain of HSP90 chaperone/DNA topoisomerase II/histidine kinase"/>
    <property type="match status" value="1"/>
</dbReference>
<keyword evidence="7 18" id="KW-0812">Transmembrane</keyword>
<feature type="compositionally biased region" description="Polar residues" evidence="17">
    <location>
        <begin position="1327"/>
        <end position="1346"/>
    </location>
</feature>
<keyword evidence="8" id="KW-0547">Nucleotide-binding</keyword>
<feature type="region of interest" description="Disordered" evidence="17">
    <location>
        <begin position="1320"/>
        <end position="1351"/>
    </location>
</feature>
<dbReference type="PROSITE" id="PS50112">
    <property type="entry name" value="PAS"/>
    <property type="match status" value="1"/>
</dbReference>
<evidence type="ECO:0000256" key="13">
    <source>
        <dbReference type="ARBA" id="ARBA00023136"/>
    </source>
</evidence>
<dbReference type="CDD" id="cd16922">
    <property type="entry name" value="HATPase_EvgS-ArcB-TorS-like"/>
    <property type="match status" value="1"/>
</dbReference>
<dbReference type="PANTHER" id="PTHR45339">
    <property type="entry name" value="HYBRID SIGNAL TRANSDUCTION HISTIDINE KINASE J"/>
    <property type="match status" value="1"/>
</dbReference>
<organism evidence="23 24">
    <name type="scientific">Thiomicrorhabdus marina</name>
    <dbReference type="NCBI Taxonomy" id="2818442"/>
    <lineage>
        <taxon>Bacteria</taxon>
        <taxon>Pseudomonadati</taxon>
        <taxon>Pseudomonadota</taxon>
        <taxon>Gammaproteobacteria</taxon>
        <taxon>Thiotrichales</taxon>
        <taxon>Piscirickettsiaceae</taxon>
        <taxon>Thiomicrorhabdus</taxon>
    </lineage>
</organism>
<dbReference type="SMART" id="SM00388">
    <property type="entry name" value="HisKA"/>
    <property type="match status" value="1"/>
</dbReference>
<comment type="catalytic activity">
    <reaction evidence="1">
        <text>ATP + protein L-histidine = ADP + protein N-phospho-L-histidine.</text>
        <dbReference type="EC" id="2.7.13.3"/>
    </reaction>
</comment>
<dbReference type="SMART" id="SM00387">
    <property type="entry name" value="HATPase_c"/>
    <property type="match status" value="1"/>
</dbReference>
<evidence type="ECO:0000256" key="14">
    <source>
        <dbReference type="PROSITE-ProRule" id="PRU00110"/>
    </source>
</evidence>
<dbReference type="Gene3D" id="1.20.120.160">
    <property type="entry name" value="HPT domain"/>
    <property type="match status" value="1"/>
</dbReference>
<evidence type="ECO:0000259" key="19">
    <source>
        <dbReference type="PROSITE" id="PS50109"/>
    </source>
</evidence>
<keyword evidence="11 18" id="KW-1133">Transmembrane helix</keyword>
<evidence type="ECO:0000256" key="10">
    <source>
        <dbReference type="ARBA" id="ARBA00022840"/>
    </source>
</evidence>
<dbReference type="PROSITE" id="PS50110">
    <property type="entry name" value="RESPONSE_REGULATORY"/>
    <property type="match status" value="2"/>
</dbReference>
<dbReference type="CDD" id="cd00156">
    <property type="entry name" value="REC"/>
    <property type="match status" value="1"/>
</dbReference>
<keyword evidence="9" id="KW-0418">Kinase</keyword>
<dbReference type="InterPro" id="IPR003594">
    <property type="entry name" value="HATPase_dom"/>
</dbReference>
<dbReference type="SMART" id="SM00073">
    <property type="entry name" value="HPT"/>
    <property type="match status" value="1"/>
</dbReference>
<dbReference type="SUPFAM" id="SSF55781">
    <property type="entry name" value="GAF domain-like"/>
    <property type="match status" value="1"/>
</dbReference>
<evidence type="ECO:0000256" key="3">
    <source>
        <dbReference type="ARBA" id="ARBA00012438"/>
    </source>
</evidence>
<evidence type="ECO:0000256" key="7">
    <source>
        <dbReference type="ARBA" id="ARBA00022692"/>
    </source>
</evidence>
<evidence type="ECO:0000256" key="8">
    <source>
        <dbReference type="ARBA" id="ARBA00022741"/>
    </source>
</evidence>
<keyword evidence="16" id="KW-0175">Coiled coil</keyword>
<keyword evidence="5 15" id="KW-0597">Phosphoprotein</keyword>
<dbReference type="InterPro" id="IPR003018">
    <property type="entry name" value="GAF"/>
</dbReference>
<dbReference type="InterPro" id="IPR036641">
    <property type="entry name" value="HPT_dom_sf"/>
</dbReference>
<dbReference type="PANTHER" id="PTHR45339:SF1">
    <property type="entry name" value="HYBRID SIGNAL TRANSDUCTION HISTIDINE KINASE J"/>
    <property type="match status" value="1"/>
</dbReference>
<dbReference type="CDD" id="cd00088">
    <property type="entry name" value="HPT"/>
    <property type="match status" value="1"/>
</dbReference>
<comment type="caution">
    <text evidence="23">The sequence shown here is derived from an EMBL/GenBank/DDBJ whole genome shotgun (WGS) entry which is preliminary data.</text>
</comment>
<evidence type="ECO:0000256" key="1">
    <source>
        <dbReference type="ARBA" id="ARBA00000085"/>
    </source>
</evidence>
<evidence type="ECO:0000256" key="5">
    <source>
        <dbReference type="ARBA" id="ARBA00022553"/>
    </source>
</evidence>
<dbReference type="CDD" id="cd00082">
    <property type="entry name" value="HisKA"/>
    <property type="match status" value="1"/>
</dbReference>
<feature type="domain" description="Histidine kinase" evidence="19">
    <location>
        <begin position="672"/>
        <end position="896"/>
    </location>
</feature>
<evidence type="ECO:0000256" key="16">
    <source>
        <dbReference type="SAM" id="Coils"/>
    </source>
</evidence>
<feature type="transmembrane region" description="Helical" evidence="18">
    <location>
        <begin position="6"/>
        <end position="29"/>
    </location>
</feature>
<dbReference type="Gene3D" id="3.30.450.20">
    <property type="entry name" value="PAS domain"/>
    <property type="match status" value="1"/>
</dbReference>
<name>A0ABS3Q7N3_9GAMM</name>
<dbReference type="SUPFAM" id="SSF47384">
    <property type="entry name" value="Homodimeric domain of signal transducing histidine kinase"/>
    <property type="match status" value="1"/>
</dbReference>
<evidence type="ECO:0000313" key="24">
    <source>
        <dbReference type="Proteomes" id="UP000664835"/>
    </source>
</evidence>
<dbReference type="SMART" id="SM00448">
    <property type="entry name" value="REC"/>
    <property type="match status" value="2"/>
</dbReference>
<comment type="subcellular location">
    <subcellularLocation>
        <location evidence="2">Cell membrane</location>
        <topology evidence="2">Multi-pass membrane protein</topology>
    </subcellularLocation>
</comment>
<evidence type="ECO:0000259" key="20">
    <source>
        <dbReference type="PROSITE" id="PS50110"/>
    </source>
</evidence>
<dbReference type="InterPro" id="IPR008207">
    <property type="entry name" value="Sig_transdc_His_kin_Hpt_dom"/>
</dbReference>
<dbReference type="RefSeq" id="WP_208150978.1">
    <property type="nucleotide sequence ID" value="NZ_JAGETV010000038.1"/>
</dbReference>
<dbReference type="Gene3D" id="1.10.287.130">
    <property type="match status" value="1"/>
</dbReference>
<dbReference type="InterPro" id="IPR000014">
    <property type="entry name" value="PAS"/>
</dbReference>
<proteinExistence type="predicted"/>
<dbReference type="EC" id="2.7.13.3" evidence="3"/>
<dbReference type="EMBL" id="JAGETV010000038">
    <property type="protein sequence ID" value="MBO1928363.1"/>
    <property type="molecule type" value="Genomic_DNA"/>
</dbReference>
<dbReference type="Gene3D" id="3.40.50.2300">
    <property type="match status" value="2"/>
</dbReference>
<feature type="modified residue" description="Phosphohistidine" evidence="14">
    <location>
        <position position="1256"/>
    </location>
</feature>
<dbReference type="NCBIfam" id="TIGR00229">
    <property type="entry name" value="sensory_box"/>
    <property type="match status" value="1"/>
</dbReference>
<dbReference type="PRINTS" id="PR00344">
    <property type="entry name" value="BCTRLSENSOR"/>
</dbReference>
<feature type="modified residue" description="4-aspartylphosphate" evidence="15">
    <location>
        <position position="960"/>
    </location>
</feature>
<dbReference type="InterPro" id="IPR003661">
    <property type="entry name" value="HisK_dim/P_dom"/>
</dbReference>
<dbReference type="SMART" id="SM00091">
    <property type="entry name" value="PAS"/>
    <property type="match status" value="1"/>
</dbReference>
<evidence type="ECO:0000256" key="18">
    <source>
        <dbReference type="SAM" id="Phobius"/>
    </source>
</evidence>
<dbReference type="Pfam" id="PF01627">
    <property type="entry name" value="Hpt"/>
    <property type="match status" value="1"/>
</dbReference>
<dbReference type="Gene3D" id="3.30.565.10">
    <property type="entry name" value="Histidine kinase-like ATPase, C-terminal domain"/>
    <property type="match status" value="1"/>
</dbReference>
<feature type="domain" description="PAS" evidence="21">
    <location>
        <begin position="338"/>
        <end position="383"/>
    </location>
</feature>
<keyword evidence="24" id="KW-1185">Reference proteome</keyword>
<keyword evidence="13 18" id="KW-0472">Membrane</keyword>
<dbReference type="InterPro" id="IPR029016">
    <property type="entry name" value="GAF-like_dom_sf"/>
</dbReference>
<evidence type="ECO:0000256" key="9">
    <source>
        <dbReference type="ARBA" id="ARBA00022777"/>
    </source>
</evidence>
<evidence type="ECO:0000313" key="23">
    <source>
        <dbReference type="EMBL" id="MBO1928363.1"/>
    </source>
</evidence>
<dbReference type="InterPro" id="IPR004358">
    <property type="entry name" value="Sig_transdc_His_kin-like_C"/>
</dbReference>
<protein>
    <recommendedName>
        <fullName evidence="3">histidine kinase</fullName>
        <ecNumber evidence="3">2.7.13.3</ecNumber>
    </recommendedName>
</protein>
<dbReference type="Proteomes" id="UP000664835">
    <property type="component" value="Unassembled WGS sequence"/>
</dbReference>
<evidence type="ECO:0000256" key="4">
    <source>
        <dbReference type="ARBA" id="ARBA00022475"/>
    </source>
</evidence>
<feature type="domain" description="Response regulatory" evidence="20">
    <location>
        <begin position="1051"/>
        <end position="1170"/>
    </location>
</feature>
<dbReference type="InterPro" id="IPR036097">
    <property type="entry name" value="HisK_dim/P_sf"/>
</dbReference>
<dbReference type="SUPFAM" id="SSF47226">
    <property type="entry name" value="Histidine-containing phosphotransfer domain, HPT domain"/>
    <property type="match status" value="1"/>
</dbReference>
<evidence type="ECO:0000256" key="17">
    <source>
        <dbReference type="SAM" id="MobiDB-lite"/>
    </source>
</evidence>
<dbReference type="Pfam" id="PF13185">
    <property type="entry name" value="GAF_2"/>
    <property type="match status" value="1"/>
</dbReference>
<dbReference type="InterPro" id="IPR005467">
    <property type="entry name" value="His_kinase_dom"/>
</dbReference>
<evidence type="ECO:0000259" key="21">
    <source>
        <dbReference type="PROSITE" id="PS50112"/>
    </source>
</evidence>
<dbReference type="InterPro" id="IPR036890">
    <property type="entry name" value="HATPase_C_sf"/>
</dbReference>
<dbReference type="Pfam" id="PF00512">
    <property type="entry name" value="HisKA"/>
    <property type="match status" value="1"/>
</dbReference>
<keyword evidence="4" id="KW-1003">Cell membrane</keyword>
<dbReference type="InterPro" id="IPR035965">
    <property type="entry name" value="PAS-like_dom_sf"/>
</dbReference>
<evidence type="ECO:0000259" key="22">
    <source>
        <dbReference type="PROSITE" id="PS50894"/>
    </source>
</evidence>
<dbReference type="Pfam" id="PF02518">
    <property type="entry name" value="HATPase_c"/>
    <property type="match status" value="1"/>
</dbReference>
<sequence length="1416" mass="160570">MKAHKIHTAALSLQAVSVLIFALFIWVLAENLVMLFEEIEWIEQSKNAGTIIDTTNQISIEDNLGFKLNHGEKQYLEQWKTEQKRTDQLMAAFLNREEEFRIPGLEIAWNNYLDKRSVIEDCASGKRCYYSPYDGEDIPPIELQSILVNAKKKVFNSHYFNNNISALSDFSWQFKTWNIRFHRLLALLELYSKTPTSEIRINILNLSLMMEKTGLLLDADQEFFKRYPKMFEKLGTIAKDYQLISIDYLRPLESNGNNYQFSQSFPTEFQTTLTNHGFELQLMVFDTIMKEVNDSYQSRFNNFLFKTFLMLFGMIALTILIRLVKHSALEPLAQNEAILQGAAAGIVQINAHGIITRVNHAAENMFGYQASEMIGQNIEMLMPLSYANHHQGYIMNYLTTGQAKIIGQDDREVEGLRKDSTTFPLALAISEIKMRGEREFIGILTNLTERNEARNATQLRNKLLDALKTATESSVVNQDIENQSWDRLLQVILDITNSEFGFLGEVIYKPDSNKRCLKLHALSNISWDKNSQKLYETIRGSNDSFCSPDTLIGEVLYKEKTVISNDVVNDPRGGNAPKGHPELKRYIGIPIMQGNKLIGVYGLANSEIPYDESILELLEPFHSTCIVMFASMNEAILREQLMEELHDATQEALKAKEQAEQATQAKGMFLANMSHEIRTPMNAIIGMAYLALRTELNPRQKYYVEKIHHAGESLLKIINDILDFSKVEAGKMDIEFIPMKLEDVLTHSASLLSETVHERPIELLVDFHSKDIIGDAGWVLCDPLRLEQVINKLLSNALKFTEKGYVCLSVDGNYNGQFMQVHIAVEDTGIGMTEAQMNNLFKQFTQADGSTTRKYGGTGLGLAISQKIVNLLGGEISVHSQVDKGSRFSFDLTLPVASQRNADQTIEENITALVIDDLDIVLETLDNLLCLHGIEVTTCNNVEDAKKLLAENKYDLIFTDLVMPHEDGEALLQYMQEQRPELLEKSVLVSAYDPEVLADTAKKFGVTDYLSKPVLPKHINTLLGNRFTHLSQKNGEHEQQDSSEQTFDGMRILLAEDNLLNQQIAVELMESKGAEVTIANNGQEAVDILFKHQNDYFDLVFMDVQMPEMDGHTATQTIRKNQSFSKLPIVAMTAHAMQEERQQCIESGMNDHLSKPVDPATLYQLIAKYYRGTEFDSSSISSHQRSDNKQDQLESNPIDANQKTVDFEQGLHLSGDIEKLYHSVLQQFISRYENFVSDFQNLITANEYEELLRLVHSLKGVSSTIGANVLSKQASKTEQLLKDQSENWLEHLDTLQQQLIELDPILQLSIQDITHYLENLPNKSKPKTATNSSEPAANRTGSQQEISAAEREEATQVLQELKVMLENFDGNTANFYEAKQAIIERVIGKKANNKVANFIEKFEFDQALNELDQIEK</sequence>
<dbReference type="SMART" id="SM00065">
    <property type="entry name" value="GAF"/>
    <property type="match status" value="1"/>
</dbReference>
<dbReference type="SUPFAM" id="SSF55785">
    <property type="entry name" value="PYP-like sensor domain (PAS domain)"/>
    <property type="match status" value="1"/>
</dbReference>
<feature type="domain" description="HPt" evidence="22">
    <location>
        <begin position="1217"/>
        <end position="1309"/>
    </location>
</feature>
<feature type="coiled-coil region" evidence="16">
    <location>
        <begin position="638"/>
        <end position="665"/>
    </location>
</feature>
<feature type="domain" description="Response regulatory" evidence="20">
    <location>
        <begin position="911"/>
        <end position="1027"/>
    </location>
</feature>
<dbReference type="Pfam" id="PF00072">
    <property type="entry name" value="Response_reg"/>
    <property type="match status" value="2"/>
</dbReference>
<gene>
    <name evidence="23" type="ORF">J3998_12340</name>
</gene>
<dbReference type="PROSITE" id="PS50894">
    <property type="entry name" value="HPT"/>
    <property type="match status" value="1"/>
</dbReference>
<dbReference type="Gene3D" id="3.30.450.40">
    <property type="match status" value="1"/>
</dbReference>
<evidence type="ECO:0000256" key="12">
    <source>
        <dbReference type="ARBA" id="ARBA00023012"/>
    </source>
</evidence>
<evidence type="ECO:0000256" key="15">
    <source>
        <dbReference type="PROSITE-ProRule" id="PRU00169"/>
    </source>
</evidence>